<dbReference type="OMA" id="DHANKNC"/>
<feature type="coiled-coil region" evidence="5">
    <location>
        <begin position="527"/>
        <end position="611"/>
    </location>
</feature>
<dbReference type="GO" id="GO:0030496">
    <property type="term" value="C:midbody"/>
    <property type="evidence" value="ECO:0000318"/>
    <property type="project" value="GO_Central"/>
</dbReference>
<evidence type="ECO:0000256" key="5">
    <source>
        <dbReference type="SAM" id="Coils"/>
    </source>
</evidence>
<dbReference type="GO" id="GO:0008017">
    <property type="term" value="F:microtubule binding"/>
    <property type="evidence" value="ECO:0000318"/>
    <property type="project" value="GO_Central"/>
</dbReference>
<name>A0A8J1JNS3_XENTR</name>
<gene>
    <name evidence="10 11" type="primary">mtcl1</name>
</gene>
<evidence type="ECO:0000313" key="11">
    <source>
        <dbReference type="Xenbase" id="XB-GENE-6047696"/>
    </source>
</evidence>
<feature type="compositionally biased region" description="Basic and acidic residues" evidence="6">
    <location>
        <begin position="1205"/>
        <end position="1225"/>
    </location>
</feature>
<feature type="domain" description="SOGA coiled-coil" evidence="7">
    <location>
        <begin position="526"/>
        <end position="615"/>
    </location>
</feature>
<evidence type="ECO:0000313" key="9">
    <source>
        <dbReference type="Proteomes" id="UP000008143"/>
    </source>
</evidence>
<dbReference type="InterPro" id="IPR049885">
    <property type="entry name" value="MTCL1-3"/>
</dbReference>
<dbReference type="KEGG" id="xtr:116406444"/>
<dbReference type="Proteomes" id="UP000008143">
    <property type="component" value="Chromosome 6"/>
</dbReference>
<feature type="compositionally biased region" description="Basic and acidic residues" evidence="6">
    <location>
        <begin position="634"/>
        <end position="663"/>
    </location>
</feature>
<feature type="compositionally biased region" description="Basic and acidic residues" evidence="6">
    <location>
        <begin position="186"/>
        <end position="197"/>
    </location>
</feature>
<comment type="subcellular location">
    <subcellularLocation>
        <location evidence="1">Membrane</location>
    </subcellularLocation>
</comment>
<dbReference type="GO" id="GO:0000922">
    <property type="term" value="C:spindle pole"/>
    <property type="evidence" value="ECO:0000318"/>
    <property type="project" value="GO_Central"/>
</dbReference>
<dbReference type="GO" id="GO:0001578">
    <property type="term" value="P:microtubule bundle formation"/>
    <property type="evidence" value="ECO:0000318"/>
    <property type="project" value="GO_Central"/>
</dbReference>
<proteinExistence type="predicted"/>
<dbReference type="PANTHER" id="PTHR15742:SF3">
    <property type="entry name" value="MICROTUBULE CROSS-LINKING FACTOR 1"/>
    <property type="match status" value="1"/>
</dbReference>
<dbReference type="AGR" id="Xenbase:XB-GENE-6047696"/>
<keyword evidence="4" id="KW-0472">Membrane</keyword>
<feature type="domain" description="SOGA 1/2-like coiled-coil" evidence="8">
    <location>
        <begin position="1162"/>
        <end position="1215"/>
    </location>
</feature>
<dbReference type="InterPro" id="IPR027881">
    <property type="entry name" value="SOGA_CC"/>
</dbReference>
<dbReference type="OrthoDB" id="10036174at2759"/>
<dbReference type="PANTHER" id="PTHR15742">
    <property type="entry name" value="GIRDIN"/>
    <property type="match status" value="1"/>
</dbReference>
<protein>
    <submittedName>
        <fullName evidence="10">Microtubule cross-linking factor 1 isoform X1</fullName>
    </submittedName>
</protein>
<keyword evidence="9" id="KW-1185">Reference proteome</keyword>
<feature type="region of interest" description="Disordered" evidence="6">
    <location>
        <begin position="1700"/>
        <end position="1737"/>
    </location>
</feature>
<evidence type="ECO:0000259" key="8">
    <source>
        <dbReference type="Pfam" id="PF14818"/>
    </source>
</evidence>
<feature type="compositionally biased region" description="Polar residues" evidence="6">
    <location>
        <begin position="168"/>
        <end position="182"/>
    </location>
</feature>
<accession>A0A8J1JNS3</accession>
<reference evidence="10" key="1">
    <citation type="submission" date="2025-08" db="UniProtKB">
        <authorList>
            <consortium name="RefSeq"/>
        </authorList>
    </citation>
    <scope>IDENTIFICATION</scope>
    <source>
        <strain evidence="10">Nigerian</strain>
        <tissue evidence="10">Liver and blood</tissue>
    </source>
</reference>
<evidence type="ECO:0000313" key="10">
    <source>
        <dbReference type="RefSeq" id="XP_031759528.1"/>
    </source>
</evidence>
<feature type="compositionally biased region" description="Pro residues" evidence="6">
    <location>
        <begin position="37"/>
        <end position="47"/>
    </location>
</feature>
<dbReference type="Xenbase" id="XB-GENE-6047696">
    <property type="gene designation" value="mtcl1"/>
</dbReference>
<evidence type="ECO:0000256" key="4">
    <source>
        <dbReference type="ARBA" id="ARBA00023136"/>
    </source>
</evidence>
<feature type="coiled-coil region" evidence="5">
    <location>
        <begin position="335"/>
        <end position="501"/>
    </location>
</feature>
<dbReference type="RefSeq" id="XP_031759528.1">
    <property type="nucleotide sequence ID" value="XM_031903668.1"/>
</dbReference>
<dbReference type="InterPro" id="IPR027882">
    <property type="entry name" value="SOGA1/2-like_CC"/>
</dbReference>
<feature type="region of interest" description="Disordered" evidence="6">
    <location>
        <begin position="1205"/>
        <end position="1233"/>
    </location>
</feature>
<keyword evidence="2" id="KW-0597">Phosphoprotein</keyword>
<dbReference type="GO" id="GO:0045197">
    <property type="term" value="P:establishment or maintenance of epithelial cell apical/basal polarity"/>
    <property type="evidence" value="ECO:0000318"/>
    <property type="project" value="GO_Central"/>
</dbReference>
<feature type="domain" description="SOGA coiled-coil" evidence="7">
    <location>
        <begin position="397"/>
        <end position="490"/>
    </location>
</feature>
<feature type="region of interest" description="Disordered" evidence="6">
    <location>
        <begin position="1589"/>
        <end position="1613"/>
    </location>
</feature>
<dbReference type="GO" id="GO:0016327">
    <property type="term" value="C:apicolateral plasma membrane"/>
    <property type="evidence" value="ECO:0000318"/>
    <property type="project" value="GO_Central"/>
</dbReference>
<sequence>METFSSEHKLHAEKKRLNRAPSPARPFLREPHARAPPAKPSVLPPKSPSSSIRHQSPAAPAAHSRLSRRSTPLAKEKPSPAKPCGAKASLTTKRASRPHHGAAEPSGKGGARRELLLPSSPQPAVAPTRRRLLVLDSTLAGGRVSHTDSSSDLSDCPSEPLSDEHRQLQAQSSDNESGSSEQAVARSERVQNVDTHRQRNAAPPSDEPRETGSMGAQYKRPATPSRVQEEDLLRELEELRSENDYLKDELDELRAEMEEMRDSYLEEDVYQLQELRRELDRANKNCRILQYRLRKAEQKSLKVAQTGQVDGELIRSLEQDLKVAKDVSVRLHHELESVEEKRIKTEDENEELRQQIIEMEITRQALHNELDRTKESTLKRKGSREMHKEKKIISQEDNADLKCQLQFAKEEAALMRKKMAKLGKEKDDLEQELEKYKSIYGDVDGPLSTGETGGPPSTREAELKLRLKLVEEEANILSRKIVELEVENRGIKAEMEDLRCQLEKEFLSREYVSSIPTSPYGDSMESAAELRRHLQFVEEEAELLRRSISEIEDHNKQLTTELNRFKFGPEQDLVWIDDSTSKCNGSVQEELKSARIQINELSGKVMKLQYENRVLLSNVQRYDLAFHLGVRTASPRDSDAESDTGKKESDSDDGHPTQPKREGPIGGESDSEEACEKTSGFESVKPSEGSDLYSSDMKIREEAHTFLNIKREAEHLERTLDRLVTDTDSLIYEAKLQVTSSSVEFQTYPEKRGEISASEILENVNTKMKIFRKELQNFMEVVDCSGEGLKERIEDLSPMPHLTESSSFLSNLTSVSRDSPIGNLGKELIPDFQQSKLREQMEYQLSHDHEEDTHHLLVNHESQRRADGDSKHYRPGDKGCFSLELSNHVSPEKNATIRELQAILEQERRLHQEEHEKVTDRIIQLEEEHLKTLRRKDLELQSLSLQNKLEEKTWGQEKILLQQELRSFKENVFVIYAKLKRLLKHWQQCKGSEEVGNKVHQIDQINAHPDFSIHLDFRESDPDLEEVDEEDDAVFALTDYSQHSILESRDSSPQLQTAELLQHQKRATENHRFLAAFKALLDDFLSELAEEVREKHEIQKQYTADKATWQVEGTELKCLLQKYDEKRLRISGETCSIELKPSVILEREEHRKLLAESHSTAMDLRRQLQQSEKKWSQERMELTDRYDKERRDWERQRKEFQRTIEQLQKEMSPRRTENFLSDQKDGSAGQFSPKAALHASHRLGARSFSDSDDMQLEDQLVPKLKGSDRCCGSENLFLDALSLDSADDIDIPQPHQLERDKFAAEEDLQKGGLQRVMSVSSMSEFHRLMESSPFLPDKNSDFAGDKDELTPPLSPDDLKYIEEFNKNWDYSNVSQSDKVGICGENKENGRIQKDPSSETFQSSSWFLTTSVTMTTNTLTNPEHCLIPPPRSHTVAEKMGVRVFQSPPVVRRFDKVAIASNEEKKQVDRDMMFSATKATVPEAKNGATEVFGRWSSDLNKHHSGFHSMERPVCSTVGYASSLHNLELSRNMSDDMKEVANSVRHAILTTSVESQFRDIACQTNGLKSTGTQTTQTISVGLQTETLRSITSSPHKCLTPKGGSTPISSPSRSLRSRQVAPAIEKVQAKFERSCCSPKYGSPKLQKKILPKTDQQMNRATGVNPQKGFNESAWARSTTTRESPVHTTINDGLSSLFNIIDHSPVNCDHTPKLSRPSSRSRSAEPRSELGTTPEGYMDVRGRSPSPIRIAFDFQREQNADIIPGRQDLSAPAGYTLTENAARILNRKMLEEQSPNSPSRSFNDNTAAEILKVDQRSIEVQSYTCAHRCISTLLIWLSGPPSHRRGNAEYMTYKIFSARAPVNPADRILPDHVFREETKHLLAHPQHCSTVTYTPTSVNLKSVRNVRCAEDQPAQQPHATPCTCSRSCQVLH</sequence>
<feature type="region of interest" description="Disordered" evidence="6">
    <location>
        <begin position="1"/>
        <end position="229"/>
    </location>
</feature>
<dbReference type="GO" id="GO:0016328">
    <property type="term" value="C:lateral plasma membrane"/>
    <property type="evidence" value="ECO:0000318"/>
    <property type="project" value="GO_Central"/>
</dbReference>
<dbReference type="GO" id="GO:0005615">
    <property type="term" value="C:extracellular space"/>
    <property type="evidence" value="ECO:0007669"/>
    <property type="project" value="InterPro"/>
</dbReference>
<feature type="compositionally biased region" description="Basic and acidic residues" evidence="6">
    <location>
        <begin position="1338"/>
        <end position="1349"/>
    </location>
</feature>
<evidence type="ECO:0000259" key="7">
    <source>
        <dbReference type="Pfam" id="PF11365"/>
    </source>
</evidence>
<feature type="coiled-coil region" evidence="5">
    <location>
        <begin position="897"/>
        <end position="928"/>
    </location>
</feature>
<dbReference type="GO" id="GO:0097427">
    <property type="term" value="C:microtubule bundle"/>
    <property type="evidence" value="ECO:0000318"/>
    <property type="project" value="GO_Central"/>
</dbReference>
<feature type="region of interest" description="Disordered" evidence="6">
    <location>
        <begin position="1336"/>
        <end position="1355"/>
    </location>
</feature>
<organism evidence="9 10">
    <name type="scientific">Xenopus tropicalis</name>
    <name type="common">Western clawed frog</name>
    <name type="synonym">Silurana tropicalis</name>
    <dbReference type="NCBI Taxonomy" id="8364"/>
    <lineage>
        <taxon>Eukaryota</taxon>
        <taxon>Metazoa</taxon>
        <taxon>Chordata</taxon>
        <taxon>Craniata</taxon>
        <taxon>Vertebrata</taxon>
        <taxon>Euteleostomi</taxon>
        <taxon>Amphibia</taxon>
        <taxon>Batrachia</taxon>
        <taxon>Anura</taxon>
        <taxon>Pipoidea</taxon>
        <taxon>Pipidae</taxon>
        <taxon>Xenopodinae</taxon>
        <taxon>Xenopus</taxon>
        <taxon>Silurana</taxon>
    </lineage>
</organism>
<keyword evidence="3 5" id="KW-0175">Coiled coil</keyword>
<feature type="compositionally biased region" description="Basic and acidic residues" evidence="6">
    <location>
        <begin position="1"/>
        <end position="10"/>
    </location>
</feature>
<feature type="region of interest" description="Disordered" evidence="6">
    <location>
        <begin position="634"/>
        <end position="693"/>
    </location>
</feature>
<dbReference type="GeneID" id="116406444"/>
<evidence type="ECO:0000256" key="3">
    <source>
        <dbReference type="ARBA" id="ARBA00023054"/>
    </source>
</evidence>
<dbReference type="Pfam" id="PF11365">
    <property type="entry name" value="SOGA"/>
    <property type="match status" value="2"/>
</dbReference>
<evidence type="ECO:0000256" key="6">
    <source>
        <dbReference type="SAM" id="MobiDB-lite"/>
    </source>
</evidence>
<feature type="coiled-coil region" evidence="5">
    <location>
        <begin position="229"/>
        <end position="299"/>
    </location>
</feature>
<dbReference type="Pfam" id="PF14818">
    <property type="entry name" value="SOGA1-2-like_CC"/>
    <property type="match status" value="1"/>
</dbReference>
<dbReference type="GO" id="GO:0010506">
    <property type="term" value="P:regulation of autophagy"/>
    <property type="evidence" value="ECO:0007669"/>
    <property type="project" value="InterPro"/>
</dbReference>
<dbReference type="CTD" id="23255"/>
<evidence type="ECO:0000256" key="2">
    <source>
        <dbReference type="ARBA" id="ARBA00022553"/>
    </source>
</evidence>
<evidence type="ECO:0000256" key="1">
    <source>
        <dbReference type="ARBA" id="ARBA00004370"/>
    </source>
</evidence>